<protein>
    <recommendedName>
        <fullName evidence="3">NodB homology domain-containing protein</fullName>
    </recommendedName>
</protein>
<dbReference type="AlphaFoldDB" id="A0A2K1DVU9"/>
<keyword evidence="2" id="KW-1185">Reference proteome</keyword>
<accession>A0A2K1DVU9</accession>
<name>A0A2K1DVU9_9FLAO</name>
<evidence type="ECO:0000313" key="1">
    <source>
        <dbReference type="EMBL" id="PNQ72089.1"/>
    </source>
</evidence>
<dbReference type="InterPro" id="IPR011330">
    <property type="entry name" value="Glyco_hydro/deAcase_b/a-brl"/>
</dbReference>
<sequence length="535" mass="63006">MVESINLIIGKKSKKCLFDKHHDFKITIDSSFLESRSCTIEIVFNCDIIQFRNHDYTWVAVTKNHIANWHSPKIIKLENNQLIQANQQLGVWEVDASQKHILLWHLNPRYSKPLAQYDLDNSKRIVDGFHIDALTTSLGLLFVKDYGIEISRSQVPFSAVTCFTDHCDFDSVENLKQQRAFFKKYQVKLTKGFFLNHYSKHDFSASYEHHSEEYKKWLDDGHELAYHSFSQSIKPISDSLNDFQNFKQVLPSISTYIDHGFQPYNVSLYKNYEQINNDYGTVLNERGVKNLWNYVDTGTAVKGVINQINPNQFTLDTFRRGIADLDWKTRQSMFIKNTIFHYFNNDYSLHLYRFIARYFKTIGRKKSFSKHLQLFKNGLKVIRLFIPILFFWQKRKHSIYPLAKFSPVIFKHDITGKSFTVFQTLEMIDFKLGLCQNNLDLLIAERGLFIAHTYFSAPMNYHQGKLFGKVDEIDAQVEKNFDYLSQKIRSKEIWNPTLTELIHYLRQMETIVFDCDSEGQLIVHHQNQLKTRKVS</sequence>
<organism evidence="1 2">
    <name type="scientific">Hanstruepera neustonica</name>
    <dbReference type="NCBI Taxonomy" id="1445657"/>
    <lineage>
        <taxon>Bacteria</taxon>
        <taxon>Pseudomonadati</taxon>
        <taxon>Bacteroidota</taxon>
        <taxon>Flavobacteriia</taxon>
        <taxon>Flavobacteriales</taxon>
        <taxon>Flavobacteriaceae</taxon>
        <taxon>Hanstruepera</taxon>
    </lineage>
</organism>
<dbReference type="Proteomes" id="UP000236641">
    <property type="component" value="Unassembled WGS sequence"/>
</dbReference>
<dbReference type="GO" id="GO:0005975">
    <property type="term" value="P:carbohydrate metabolic process"/>
    <property type="evidence" value="ECO:0007669"/>
    <property type="project" value="InterPro"/>
</dbReference>
<evidence type="ECO:0000313" key="2">
    <source>
        <dbReference type="Proteomes" id="UP000236641"/>
    </source>
</evidence>
<dbReference type="OrthoDB" id="1290266at2"/>
<dbReference type="RefSeq" id="WP_123912682.1">
    <property type="nucleotide sequence ID" value="NZ_POWF01000011.1"/>
</dbReference>
<dbReference type="EMBL" id="POWF01000011">
    <property type="protein sequence ID" value="PNQ72089.1"/>
    <property type="molecule type" value="Genomic_DNA"/>
</dbReference>
<proteinExistence type="predicted"/>
<reference evidence="1 2" key="1">
    <citation type="submission" date="2018-01" db="EMBL/GenBank/DDBJ databases">
        <title>The draft genome of Hanstruepera neustonica JCM19743.</title>
        <authorList>
            <person name="He R.-H."/>
            <person name="Du Z.-J."/>
        </authorList>
    </citation>
    <scope>NUCLEOTIDE SEQUENCE [LARGE SCALE GENOMIC DNA]</scope>
    <source>
        <strain evidence="1 2">JCM19743</strain>
    </source>
</reference>
<dbReference type="SUPFAM" id="SSF88713">
    <property type="entry name" value="Glycoside hydrolase/deacetylase"/>
    <property type="match status" value="1"/>
</dbReference>
<gene>
    <name evidence="1" type="ORF">C1T31_13365</name>
</gene>
<comment type="caution">
    <text evidence="1">The sequence shown here is derived from an EMBL/GenBank/DDBJ whole genome shotgun (WGS) entry which is preliminary data.</text>
</comment>
<evidence type="ECO:0008006" key="3">
    <source>
        <dbReference type="Google" id="ProtNLM"/>
    </source>
</evidence>